<feature type="transmembrane region" description="Helical" evidence="2">
    <location>
        <begin position="304"/>
        <end position="321"/>
    </location>
</feature>
<feature type="region of interest" description="Disordered" evidence="1">
    <location>
        <begin position="1"/>
        <end position="98"/>
    </location>
</feature>
<proteinExistence type="predicted"/>
<evidence type="ECO:0000259" key="3">
    <source>
        <dbReference type="Pfam" id="PF01569"/>
    </source>
</evidence>
<feature type="transmembrane region" description="Helical" evidence="2">
    <location>
        <begin position="251"/>
        <end position="270"/>
    </location>
</feature>
<sequence length="425" mass="43418">MTDEQRSRDSQAPVPAADTVTFTPLHASRPTQNHTAASDIPFAATPGPASDIPAPPSDFRFTAAAQTASGGPAGSSGLPRFSGSTAPSDRPASIGNPSTADAAVERGLAALDPLAVRPRTSSRILCVILGLLWLAAAAGVWWLGVRTLAGQSYDEMVITGFDSALPDWMSALLTPFLWQGIHLPFLTLNPTIVIALILGIAALAVAAVRRRWWLLGQSGALIAACYAASLLKRVLPRPMLIYTETPYVNSAPSGHTIAAAAAGVLLILAVPRAWRAAAAIVAAAFASLVGWSVIAGTWHRPTDAVMSILIVGGLAMLALACTRASGMDDPGRRASSTGVQIVGTMMITAGTLACAYAAYVIWQILPGLTISAAWAASGAHLAAIVGVGGAATLTCGLVVALRQLTAAPLTRLGLIGAPPAPPSAS</sequence>
<dbReference type="Gene3D" id="1.20.144.10">
    <property type="entry name" value="Phosphatidic acid phosphatase type 2/haloperoxidase"/>
    <property type="match status" value="1"/>
</dbReference>
<keyword evidence="2" id="KW-0812">Transmembrane</keyword>
<evidence type="ECO:0000313" key="4">
    <source>
        <dbReference type="EMBL" id="RSX57376.1"/>
    </source>
</evidence>
<feature type="transmembrane region" description="Helical" evidence="2">
    <location>
        <begin position="277"/>
        <end position="298"/>
    </location>
</feature>
<evidence type="ECO:0000313" key="5">
    <source>
        <dbReference type="Proteomes" id="UP000287470"/>
    </source>
</evidence>
<dbReference type="CDD" id="cd01610">
    <property type="entry name" value="PAP2_like"/>
    <property type="match status" value="1"/>
</dbReference>
<dbReference type="InterPro" id="IPR000326">
    <property type="entry name" value="PAP2/HPO"/>
</dbReference>
<feature type="transmembrane region" description="Helical" evidence="2">
    <location>
        <begin position="212"/>
        <end position="231"/>
    </location>
</feature>
<feature type="domain" description="Phosphatidic acid phosphatase type 2/haloperoxidase" evidence="3">
    <location>
        <begin position="221"/>
        <end position="323"/>
    </location>
</feature>
<name>A0A430FV18_9BIFI</name>
<feature type="transmembrane region" description="Helical" evidence="2">
    <location>
        <begin position="181"/>
        <end position="205"/>
    </location>
</feature>
<dbReference type="Proteomes" id="UP000287470">
    <property type="component" value="Unassembled WGS sequence"/>
</dbReference>
<feature type="transmembrane region" description="Helical" evidence="2">
    <location>
        <begin position="124"/>
        <end position="144"/>
    </location>
</feature>
<feature type="transmembrane region" description="Helical" evidence="2">
    <location>
        <begin position="374"/>
        <end position="401"/>
    </location>
</feature>
<keyword evidence="2" id="KW-0472">Membrane</keyword>
<evidence type="ECO:0000256" key="1">
    <source>
        <dbReference type="SAM" id="MobiDB-lite"/>
    </source>
</evidence>
<gene>
    <name evidence="4" type="ORF">D2E24_0674</name>
</gene>
<dbReference type="RefSeq" id="WP_164520985.1">
    <property type="nucleotide sequence ID" value="NZ_QXGK01000005.1"/>
</dbReference>
<feature type="transmembrane region" description="Helical" evidence="2">
    <location>
        <begin position="341"/>
        <end position="362"/>
    </location>
</feature>
<dbReference type="Pfam" id="PF01569">
    <property type="entry name" value="PAP2"/>
    <property type="match status" value="1"/>
</dbReference>
<dbReference type="SUPFAM" id="SSF48317">
    <property type="entry name" value="Acid phosphatase/Vanadium-dependent haloperoxidase"/>
    <property type="match status" value="1"/>
</dbReference>
<evidence type="ECO:0000256" key="2">
    <source>
        <dbReference type="SAM" id="Phobius"/>
    </source>
</evidence>
<accession>A0A430FV18</accession>
<comment type="caution">
    <text evidence="4">The sequence shown here is derived from an EMBL/GenBank/DDBJ whole genome shotgun (WGS) entry which is preliminary data.</text>
</comment>
<reference evidence="4 5" key="1">
    <citation type="submission" date="2018-09" db="EMBL/GenBank/DDBJ databases">
        <title>Characterization of the phylogenetic diversity of five novel species belonging to the genus Bifidobacterium.</title>
        <authorList>
            <person name="Lugli G.A."/>
            <person name="Duranti S."/>
            <person name="Milani C."/>
        </authorList>
    </citation>
    <scope>NUCLEOTIDE SEQUENCE [LARGE SCALE GENOMIC DNA]</scope>
    <source>
        <strain evidence="4 5">2033B</strain>
    </source>
</reference>
<dbReference type="AlphaFoldDB" id="A0A430FV18"/>
<dbReference type="InterPro" id="IPR036938">
    <property type="entry name" value="PAP2/HPO_sf"/>
</dbReference>
<keyword evidence="5" id="KW-1185">Reference proteome</keyword>
<dbReference type="EMBL" id="QXGK01000005">
    <property type="protein sequence ID" value="RSX57376.1"/>
    <property type="molecule type" value="Genomic_DNA"/>
</dbReference>
<organism evidence="4 5">
    <name type="scientific">Bifidobacterium samirii</name>
    <dbReference type="NCBI Taxonomy" id="2306974"/>
    <lineage>
        <taxon>Bacteria</taxon>
        <taxon>Bacillati</taxon>
        <taxon>Actinomycetota</taxon>
        <taxon>Actinomycetes</taxon>
        <taxon>Bifidobacteriales</taxon>
        <taxon>Bifidobacteriaceae</taxon>
        <taxon>Bifidobacterium</taxon>
    </lineage>
</organism>
<protein>
    <submittedName>
        <fullName evidence="4">ABC transporter</fullName>
    </submittedName>
</protein>
<keyword evidence="2" id="KW-1133">Transmembrane helix</keyword>